<dbReference type="Gene3D" id="1.10.260.40">
    <property type="entry name" value="lambda repressor-like DNA-binding domains"/>
    <property type="match status" value="1"/>
</dbReference>
<dbReference type="HOGENOM" id="CLU_023027_0_0_6"/>
<evidence type="ECO:0000313" key="6">
    <source>
        <dbReference type="EMBL" id="EKT63675.1"/>
    </source>
</evidence>
<keyword evidence="1" id="KW-0805">Transcription regulation</keyword>
<evidence type="ECO:0000313" key="7">
    <source>
        <dbReference type="Proteomes" id="UP000009336"/>
    </source>
</evidence>
<keyword evidence="7" id="KW-1185">Reference proteome</keyword>
<dbReference type="eggNOG" id="COG1609">
    <property type="taxonomic scope" value="Bacteria"/>
</dbReference>
<feature type="domain" description="HTH cro/C1-type" evidence="5">
    <location>
        <begin position="3"/>
        <end position="39"/>
    </location>
</feature>
<dbReference type="OrthoDB" id="9808332at2"/>
<dbReference type="AlphaFoldDB" id="K8X5D2"/>
<evidence type="ECO:0000256" key="1">
    <source>
        <dbReference type="ARBA" id="ARBA00023015"/>
    </source>
</evidence>
<dbReference type="PROSITE" id="PS50932">
    <property type="entry name" value="HTH_LACI_2"/>
    <property type="match status" value="1"/>
</dbReference>
<reference evidence="6 7" key="1">
    <citation type="journal article" date="2012" name="BMC Genomics">
        <title>Comparative genomics of bacteria in the genus Providencia isolated from wild Drosophila melanogaster.</title>
        <authorList>
            <person name="Galac M.R."/>
            <person name="Lazzaro B.P."/>
        </authorList>
    </citation>
    <scope>NUCLEOTIDE SEQUENCE [LARGE SCALE GENOMIC DNA]</scope>
    <source>
        <strain evidence="6 7">DSM 19968</strain>
    </source>
</reference>
<organism evidence="6 7">
    <name type="scientific">Providencia burhodogranariea DSM 19968</name>
    <dbReference type="NCBI Taxonomy" id="1141662"/>
    <lineage>
        <taxon>Bacteria</taxon>
        <taxon>Pseudomonadati</taxon>
        <taxon>Pseudomonadota</taxon>
        <taxon>Gammaproteobacteria</taxon>
        <taxon>Enterobacterales</taxon>
        <taxon>Morganellaceae</taxon>
        <taxon>Providencia</taxon>
    </lineage>
</organism>
<protein>
    <submittedName>
        <fullName evidence="6">LacI family transcriptional regulator</fullName>
    </submittedName>
</protein>
<dbReference type="Gene3D" id="3.40.190.10">
    <property type="entry name" value="Periplasmic binding protein-like II"/>
    <property type="match status" value="2"/>
</dbReference>
<keyword evidence="3" id="KW-0804">Transcription</keyword>
<dbReference type="SUPFAM" id="SSF47413">
    <property type="entry name" value="lambda repressor-like DNA-binding domains"/>
    <property type="match status" value="1"/>
</dbReference>
<feature type="domain" description="HTH lacI-type" evidence="4">
    <location>
        <begin position="2"/>
        <end position="56"/>
    </location>
</feature>
<evidence type="ECO:0000259" key="4">
    <source>
        <dbReference type="PROSITE" id="PS50932"/>
    </source>
</evidence>
<name>K8X5D2_9GAMM</name>
<dbReference type="InterPro" id="IPR000843">
    <property type="entry name" value="HTH_LacI"/>
</dbReference>
<dbReference type="SMART" id="SM00354">
    <property type="entry name" value="HTH_LACI"/>
    <property type="match status" value="1"/>
</dbReference>
<dbReference type="GO" id="GO:0030313">
    <property type="term" value="C:cell envelope"/>
    <property type="evidence" value="ECO:0007669"/>
    <property type="project" value="UniProtKB-ARBA"/>
</dbReference>
<dbReference type="PROSITE" id="PS50943">
    <property type="entry name" value="HTH_CROC1"/>
    <property type="match status" value="1"/>
</dbReference>
<gene>
    <name evidence="6" type="ORF">OOA_04852</name>
</gene>
<dbReference type="PANTHER" id="PTHR30146">
    <property type="entry name" value="LACI-RELATED TRANSCRIPTIONAL REPRESSOR"/>
    <property type="match status" value="1"/>
</dbReference>
<keyword evidence="2" id="KW-0238">DNA-binding</keyword>
<dbReference type="EMBL" id="AKKL01000014">
    <property type="protein sequence ID" value="EKT63675.1"/>
    <property type="molecule type" value="Genomic_DNA"/>
</dbReference>
<dbReference type="CDD" id="cd01392">
    <property type="entry name" value="HTH_LacI"/>
    <property type="match status" value="1"/>
</dbReference>
<dbReference type="eggNOG" id="COG1653">
    <property type="taxonomic scope" value="Bacteria"/>
</dbReference>
<evidence type="ECO:0000256" key="3">
    <source>
        <dbReference type="ARBA" id="ARBA00023163"/>
    </source>
</evidence>
<dbReference type="PROSITE" id="PS00356">
    <property type="entry name" value="HTH_LACI_1"/>
    <property type="match status" value="1"/>
</dbReference>
<dbReference type="STRING" id="1141662.OOA_04852"/>
<proteinExistence type="predicted"/>
<dbReference type="SUPFAM" id="SSF53850">
    <property type="entry name" value="Periplasmic binding protein-like II"/>
    <property type="match status" value="1"/>
</dbReference>
<dbReference type="Pfam" id="PF13416">
    <property type="entry name" value="SBP_bac_8"/>
    <property type="match status" value="1"/>
</dbReference>
<dbReference type="PATRIC" id="fig|1141662.3.peg.985"/>
<dbReference type="RefSeq" id="WP_008911006.1">
    <property type="nucleotide sequence ID" value="NZ_KB233222.1"/>
</dbReference>
<dbReference type="GO" id="GO:0000976">
    <property type="term" value="F:transcription cis-regulatory region binding"/>
    <property type="evidence" value="ECO:0007669"/>
    <property type="project" value="TreeGrafter"/>
</dbReference>
<dbReference type="InterPro" id="IPR010982">
    <property type="entry name" value="Lambda_DNA-bd_dom_sf"/>
</dbReference>
<sequence>MATMKDIAKIAGVSHGTVSNVLNGRGNVSVEKMEIVLKAAEQAGYRLNTQAQLLRSNSSNKIAVVLPQLLSEKYAVFFNAFRQTFDEFSDISFDLFFTDDLKANELAVLKKIASGGYKQVVTVSCLDDATIYFDTLQLSPENIIFIYRRPNNAKVFYTLDYDQAIKAIFGQVNIDEIKVLGIFADELCHLNSQAFIEAIDAQIIKHKTRIKLVHYDSSDEESYKTAFEFFSQTVKFDFIIAQDIEKACFLTQASNFGSAEACPAIYTLTSNTPLMIEGLFCFPVNYAQLGQDVVNYLIGNNEYNTTTKVANLGNKIYTGSKPASHNNEGNKSLNLLTLPSPSTTALQKLLPNFYRQTGIHVNLAIRPFDEIYNILNQIDDHPYYDLIRIDVACYPWFAQKSLLPLNQIGHGITDLLDKFTEEKQKRFSIVNGIPYGIPFDASVQLLFYRKDLFEDAVLKRMYFESTGKELRPPVTFEEYDRITHFFYKHKEVANPMRPAGASTTMGSAGLISSEFLLRYYAAGGRLVGSKTQPRLQPDLAQAVLKTYIEQLPITDSLNSEWWSDSIAHFEQGNLAMIIAYMNLFNDVAHSPMSPKIDFTSVPGGIPQIGGGVIGVSRHSQKGLLAEQFYRWLHSSVITDHLLMLGGNNIQKDFIHSQEVRHRYPWLPLAYEEINVGIRESTTQNGNVFNLRRAEIIIGQGVRNTIDKIMSIEEAIEYININLQQIDN</sequence>
<dbReference type="Pfam" id="PF00356">
    <property type="entry name" value="LacI"/>
    <property type="match status" value="1"/>
</dbReference>
<dbReference type="InterPro" id="IPR001387">
    <property type="entry name" value="Cro/C1-type_HTH"/>
</dbReference>
<accession>K8X5D2</accession>
<evidence type="ECO:0000259" key="5">
    <source>
        <dbReference type="PROSITE" id="PS50943"/>
    </source>
</evidence>
<dbReference type="PANTHER" id="PTHR30146:SF109">
    <property type="entry name" value="HTH-TYPE TRANSCRIPTIONAL REGULATOR GALS"/>
    <property type="match status" value="1"/>
</dbReference>
<evidence type="ECO:0000256" key="2">
    <source>
        <dbReference type="ARBA" id="ARBA00023125"/>
    </source>
</evidence>
<dbReference type="GO" id="GO:0003700">
    <property type="term" value="F:DNA-binding transcription factor activity"/>
    <property type="evidence" value="ECO:0007669"/>
    <property type="project" value="TreeGrafter"/>
</dbReference>
<comment type="caution">
    <text evidence="6">The sequence shown here is derived from an EMBL/GenBank/DDBJ whole genome shotgun (WGS) entry which is preliminary data.</text>
</comment>
<dbReference type="InterPro" id="IPR006059">
    <property type="entry name" value="SBP"/>
</dbReference>
<dbReference type="Proteomes" id="UP000009336">
    <property type="component" value="Unassembled WGS sequence"/>
</dbReference>